<dbReference type="Proteomes" id="UP000822688">
    <property type="component" value="Chromosome 1"/>
</dbReference>
<organism evidence="2 3">
    <name type="scientific">Ceratodon purpureus</name>
    <name type="common">Fire moss</name>
    <name type="synonym">Dicranum purpureum</name>
    <dbReference type="NCBI Taxonomy" id="3225"/>
    <lineage>
        <taxon>Eukaryota</taxon>
        <taxon>Viridiplantae</taxon>
        <taxon>Streptophyta</taxon>
        <taxon>Embryophyta</taxon>
        <taxon>Bryophyta</taxon>
        <taxon>Bryophytina</taxon>
        <taxon>Bryopsida</taxon>
        <taxon>Dicranidae</taxon>
        <taxon>Pseudoditrichales</taxon>
        <taxon>Ditrichaceae</taxon>
        <taxon>Ceratodon</taxon>
    </lineage>
</organism>
<sequence>MVISSQSPKKEFRPLLLVHISSNTPSSVQARIKASFSNSHKNVALTKTLQHPKTYCQCHSTNSANNVSAIRTIQSNIDRSNTSTENPNPTTTTTTKRELQQFQFHSYRNRHSQFHPLLAGNHSPPNPRETPEQLSIERVPPSSLTKLGRPP</sequence>
<proteinExistence type="predicted"/>
<feature type="region of interest" description="Disordered" evidence="1">
    <location>
        <begin position="115"/>
        <end position="151"/>
    </location>
</feature>
<gene>
    <name evidence="2" type="ORF">KC19_1G165900</name>
</gene>
<evidence type="ECO:0000313" key="3">
    <source>
        <dbReference type="Proteomes" id="UP000822688"/>
    </source>
</evidence>
<evidence type="ECO:0000313" key="2">
    <source>
        <dbReference type="EMBL" id="KAG0591312.1"/>
    </source>
</evidence>
<dbReference type="EMBL" id="CM026421">
    <property type="protein sequence ID" value="KAG0591312.1"/>
    <property type="molecule type" value="Genomic_DNA"/>
</dbReference>
<evidence type="ECO:0000256" key="1">
    <source>
        <dbReference type="SAM" id="MobiDB-lite"/>
    </source>
</evidence>
<accession>A0A8T0J7V6</accession>
<protein>
    <submittedName>
        <fullName evidence="2">Uncharacterized protein</fullName>
    </submittedName>
</protein>
<feature type="region of interest" description="Disordered" evidence="1">
    <location>
        <begin position="75"/>
        <end position="96"/>
    </location>
</feature>
<keyword evidence="3" id="KW-1185">Reference proteome</keyword>
<dbReference type="AlphaFoldDB" id="A0A8T0J7V6"/>
<name>A0A8T0J7V6_CERPU</name>
<feature type="compositionally biased region" description="Low complexity" evidence="1">
    <location>
        <begin position="80"/>
        <end position="94"/>
    </location>
</feature>
<reference evidence="2" key="1">
    <citation type="submission" date="2020-06" db="EMBL/GenBank/DDBJ databases">
        <title>WGS assembly of Ceratodon purpureus strain R40.</title>
        <authorList>
            <person name="Carey S.B."/>
            <person name="Jenkins J."/>
            <person name="Shu S."/>
            <person name="Lovell J.T."/>
            <person name="Sreedasyam A."/>
            <person name="Maumus F."/>
            <person name="Tiley G.P."/>
            <person name="Fernandez-Pozo N."/>
            <person name="Barry K."/>
            <person name="Chen C."/>
            <person name="Wang M."/>
            <person name="Lipzen A."/>
            <person name="Daum C."/>
            <person name="Saski C.A."/>
            <person name="Payton A.C."/>
            <person name="Mcbreen J.C."/>
            <person name="Conrad R.E."/>
            <person name="Kollar L.M."/>
            <person name="Olsson S."/>
            <person name="Huttunen S."/>
            <person name="Landis J.B."/>
            <person name="Wickett N.J."/>
            <person name="Johnson M.G."/>
            <person name="Rensing S.A."/>
            <person name="Grimwood J."/>
            <person name="Schmutz J."/>
            <person name="Mcdaniel S.F."/>
        </authorList>
    </citation>
    <scope>NUCLEOTIDE SEQUENCE</scope>
    <source>
        <strain evidence="2">R40</strain>
    </source>
</reference>
<comment type="caution">
    <text evidence="2">The sequence shown here is derived from an EMBL/GenBank/DDBJ whole genome shotgun (WGS) entry which is preliminary data.</text>
</comment>